<accession>A0A8H7A570</accession>
<dbReference type="AlphaFoldDB" id="A0A8H7A570"/>
<gene>
    <name evidence="2" type="ORF">GJ744_004981</name>
</gene>
<feature type="region of interest" description="Disordered" evidence="1">
    <location>
        <begin position="22"/>
        <end position="87"/>
    </location>
</feature>
<feature type="compositionally biased region" description="Polar residues" evidence="1">
    <location>
        <begin position="52"/>
        <end position="63"/>
    </location>
</feature>
<dbReference type="OrthoDB" id="10321628at2759"/>
<comment type="caution">
    <text evidence="2">The sequence shown here is derived from an EMBL/GenBank/DDBJ whole genome shotgun (WGS) entry which is preliminary data.</text>
</comment>
<dbReference type="EMBL" id="JAACFV010000213">
    <property type="protein sequence ID" value="KAF7502860.1"/>
    <property type="molecule type" value="Genomic_DNA"/>
</dbReference>
<name>A0A8H7A570_9EURO</name>
<evidence type="ECO:0000256" key="1">
    <source>
        <dbReference type="SAM" id="MobiDB-lite"/>
    </source>
</evidence>
<organism evidence="2 3">
    <name type="scientific">Endocarpon pusillum</name>
    <dbReference type="NCBI Taxonomy" id="364733"/>
    <lineage>
        <taxon>Eukaryota</taxon>
        <taxon>Fungi</taxon>
        <taxon>Dikarya</taxon>
        <taxon>Ascomycota</taxon>
        <taxon>Pezizomycotina</taxon>
        <taxon>Eurotiomycetes</taxon>
        <taxon>Chaetothyriomycetidae</taxon>
        <taxon>Verrucariales</taxon>
        <taxon>Verrucariaceae</taxon>
        <taxon>Endocarpon</taxon>
    </lineage>
</organism>
<keyword evidence="3" id="KW-1185">Reference proteome</keyword>
<reference evidence="2" key="1">
    <citation type="submission" date="2020-02" db="EMBL/GenBank/DDBJ databases">
        <authorList>
            <person name="Palmer J.M."/>
        </authorList>
    </citation>
    <scope>NUCLEOTIDE SEQUENCE</scope>
    <source>
        <strain evidence="2">EPUS1.4</strain>
        <tissue evidence="2">Thallus</tissue>
    </source>
</reference>
<feature type="compositionally biased region" description="Polar residues" evidence="1">
    <location>
        <begin position="22"/>
        <end position="33"/>
    </location>
</feature>
<proteinExistence type="predicted"/>
<evidence type="ECO:0000313" key="2">
    <source>
        <dbReference type="EMBL" id="KAF7502860.1"/>
    </source>
</evidence>
<evidence type="ECO:0000313" key="3">
    <source>
        <dbReference type="Proteomes" id="UP000606974"/>
    </source>
</evidence>
<sequence length="337" mass="37822">MDLSNSPQATLARYLELVSSQLTASEQRTSTGRLVSGQPPWSSPVERRTTPGRLQSGLQQSSTYEEKAPARTITQPHSPPCKEGMAWHSPLSQQLPLPRREEMSGQSPSSPLRDWEGTMEPVLSPPRQTAQIGITRNQMARPGNGPPNRPSHQGNIATCPPAPPSADAIALFLAVFECPERTPMSSLVRSAHRNCSIVVQYKPNVDKFSEYCCIPSPKRSPRCRFYSTHSLPDPRDNAPGLIAMTFAGCVPQSESSRLNNLMRGEMRRRMDHTWDHNTWIDVYLRDLVDRMLITQERMQELLDFQRRARETPFTGVLANAQHCFPGAHIPRYSRQTG</sequence>
<dbReference type="Proteomes" id="UP000606974">
    <property type="component" value="Unassembled WGS sequence"/>
</dbReference>
<protein>
    <submittedName>
        <fullName evidence="2">Uncharacterized protein</fullName>
    </submittedName>
</protein>